<evidence type="ECO:0000313" key="1">
    <source>
        <dbReference type="EMBL" id="KAK7411931.1"/>
    </source>
</evidence>
<reference evidence="1 2" key="1">
    <citation type="submission" date="2024-01" db="EMBL/GenBank/DDBJ databases">
        <title>The genomes of 5 underutilized Papilionoideae crops provide insights into root nodulation and disease resistanc.</title>
        <authorList>
            <person name="Jiang F."/>
        </authorList>
    </citation>
    <scope>NUCLEOTIDE SEQUENCE [LARGE SCALE GENOMIC DNA]</scope>
    <source>
        <strain evidence="1">DUOXIRENSHENG_FW03</strain>
        <tissue evidence="1">Leaves</tissue>
    </source>
</reference>
<evidence type="ECO:0000313" key="2">
    <source>
        <dbReference type="Proteomes" id="UP001386955"/>
    </source>
</evidence>
<keyword evidence="2" id="KW-1185">Reference proteome</keyword>
<organism evidence="1 2">
    <name type="scientific">Psophocarpus tetragonolobus</name>
    <name type="common">Winged bean</name>
    <name type="synonym">Dolichos tetragonolobus</name>
    <dbReference type="NCBI Taxonomy" id="3891"/>
    <lineage>
        <taxon>Eukaryota</taxon>
        <taxon>Viridiplantae</taxon>
        <taxon>Streptophyta</taxon>
        <taxon>Embryophyta</taxon>
        <taxon>Tracheophyta</taxon>
        <taxon>Spermatophyta</taxon>
        <taxon>Magnoliopsida</taxon>
        <taxon>eudicotyledons</taxon>
        <taxon>Gunneridae</taxon>
        <taxon>Pentapetalae</taxon>
        <taxon>rosids</taxon>
        <taxon>fabids</taxon>
        <taxon>Fabales</taxon>
        <taxon>Fabaceae</taxon>
        <taxon>Papilionoideae</taxon>
        <taxon>50 kb inversion clade</taxon>
        <taxon>NPAAA clade</taxon>
        <taxon>indigoferoid/millettioid clade</taxon>
        <taxon>Phaseoleae</taxon>
        <taxon>Psophocarpus</taxon>
    </lineage>
</organism>
<dbReference type="Proteomes" id="UP001386955">
    <property type="component" value="Unassembled WGS sequence"/>
</dbReference>
<proteinExistence type="predicted"/>
<protein>
    <submittedName>
        <fullName evidence="1">Uncharacterized protein</fullName>
    </submittedName>
</protein>
<dbReference type="EMBL" id="JAYMYS010000001">
    <property type="protein sequence ID" value="KAK7411931.1"/>
    <property type="molecule type" value="Genomic_DNA"/>
</dbReference>
<dbReference type="AlphaFoldDB" id="A0AAN9XVW2"/>
<name>A0AAN9XVW2_PSOTE</name>
<comment type="caution">
    <text evidence="1">The sequence shown here is derived from an EMBL/GenBank/DDBJ whole genome shotgun (WGS) entry which is preliminary data.</text>
</comment>
<gene>
    <name evidence="1" type="ORF">VNO78_03375</name>
</gene>
<sequence>MGGLSLELEVRREEVLEEDGDSWARTIDQEVPIQSNGEKESMCQLYHEREKLQLTHPFVIRRELMLEKEWGHPKPSANQQRRRRSNRRHMASLPLRSGSILHEVQVVQVKITNDNYGGYAVTDSSIGDTESINHLFFRVNATTLPGRKAVSGSGLALSYLRHVK</sequence>
<accession>A0AAN9XVW2</accession>